<evidence type="ECO:0000313" key="1">
    <source>
        <dbReference type="EMBL" id="ERP32180.1"/>
    </source>
</evidence>
<name>U7DCL0_9BACT</name>
<keyword evidence="2" id="KW-1185">Reference proteome</keyword>
<dbReference type="Proteomes" id="UP000017148">
    <property type="component" value="Unassembled WGS sequence"/>
</dbReference>
<dbReference type="EMBL" id="ASJR01000006">
    <property type="protein sequence ID" value="ERP32180.1"/>
    <property type="molecule type" value="Genomic_DNA"/>
</dbReference>
<dbReference type="OrthoDB" id="9794566at2"/>
<evidence type="ECO:0000313" key="2">
    <source>
        <dbReference type="Proteomes" id="UP000017148"/>
    </source>
</evidence>
<sequence length="87" mass="9822">MKYSVAAPPHISAIATLEKENFPTPWTYSQYRDHCESGGDMIVALEKNVLCGYGALRRCGPEWELYKLAVVKKNETRELDVDFSGLL</sequence>
<dbReference type="RefSeq" id="WP_022636411.1">
    <property type="nucleotide sequence ID" value="NZ_ASJR01000006.1"/>
</dbReference>
<dbReference type="AlphaFoldDB" id="U7DCL0"/>
<dbReference type="SUPFAM" id="SSF55729">
    <property type="entry name" value="Acyl-CoA N-acyltransferases (Nat)"/>
    <property type="match status" value="1"/>
</dbReference>
<dbReference type="InterPro" id="IPR016181">
    <property type="entry name" value="Acyl_CoA_acyltransferase"/>
</dbReference>
<accession>U7DCL0</accession>
<comment type="caution">
    <text evidence="1">The sequence shown here is derived from an EMBL/GenBank/DDBJ whole genome shotgun (WGS) entry which is preliminary data.</text>
</comment>
<dbReference type="STRING" id="1313304.CALK_0910"/>
<proteinExistence type="predicted"/>
<dbReference type="Gene3D" id="3.40.630.30">
    <property type="match status" value="1"/>
</dbReference>
<reference evidence="1 2" key="1">
    <citation type="journal article" date="2013" name="Environ. Microbiol.">
        <title>Genome analysis of Chitinivibrio alkaliphilus gen. nov., sp. nov., a novel extremely haloalkaliphilic anaerobic chitinolytic bacterium from the candidate phylum Termite Group 3.</title>
        <authorList>
            <person name="Sorokin D.Y."/>
            <person name="Gumerov V.M."/>
            <person name="Rakitin A.L."/>
            <person name="Beletsky A.V."/>
            <person name="Damste J.S."/>
            <person name="Muyzer G."/>
            <person name="Mardanov A.V."/>
            <person name="Ravin N.V."/>
        </authorList>
    </citation>
    <scope>NUCLEOTIDE SEQUENCE [LARGE SCALE GENOMIC DNA]</scope>
    <source>
        <strain evidence="1 2">ACht1</strain>
    </source>
</reference>
<gene>
    <name evidence="1" type="ORF">CALK_0910</name>
</gene>
<evidence type="ECO:0008006" key="3">
    <source>
        <dbReference type="Google" id="ProtNLM"/>
    </source>
</evidence>
<organism evidence="1 2">
    <name type="scientific">Chitinivibrio alkaliphilus ACht1</name>
    <dbReference type="NCBI Taxonomy" id="1313304"/>
    <lineage>
        <taxon>Bacteria</taxon>
        <taxon>Pseudomonadati</taxon>
        <taxon>Fibrobacterota</taxon>
        <taxon>Chitinivibrionia</taxon>
        <taxon>Chitinivibrionales</taxon>
        <taxon>Chitinivibrionaceae</taxon>
        <taxon>Chitinivibrio</taxon>
    </lineage>
</organism>
<protein>
    <recommendedName>
        <fullName evidence="3">Ribosomal-protein-alanine acetyltransferase</fullName>
    </recommendedName>
</protein>